<dbReference type="EMBL" id="JTDF01002060">
    <property type="protein sequence ID" value="KAF8569229.1"/>
    <property type="molecule type" value="Genomic_DNA"/>
</dbReference>
<evidence type="ECO:0000256" key="1">
    <source>
        <dbReference type="SAM" id="MobiDB-lite"/>
    </source>
</evidence>
<evidence type="ECO:0000313" key="3">
    <source>
        <dbReference type="Proteomes" id="UP000699462"/>
    </source>
</evidence>
<keyword evidence="3" id="KW-1185">Reference proteome</keyword>
<gene>
    <name evidence="2" type="ORF">P879_03944</name>
</gene>
<proteinExistence type="predicted"/>
<protein>
    <submittedName>
        <fullName evidence="2">Uncharacterized protein</fullName>
    </submittedName>
</protein>
<comment type="caution">
    <text evidence="2">The sequence shown here is derived from an EMBL/GenBank/DDBJ whole genome shotgun (WGS) entry which is preliminary data.</text>
</comment>
<sequence length="190" mass="22190">MFADTKEVLADNIYKYLKEFYQYEDEQYSNNLADREAMKSKAINFEKELQLDDNEKLMEKLKYMSIDNCRLREKIALLSRYENEYLKEILDDRKRDLKLVKSSESRQREDLAYLKEVTKMQKMEIDNLVKCLDDVKSGKHRTSNQSSTEQTEDLPSNTSVGKTFASSSAGELPAWMQSVRSFFKGNKSAA</sequence>
<feature type="compositionally biased region" description="Polar residues" evidence="1">
    <location>
        <begin position="143"/>
        <end position="169"/>
    </location>
</feature>
<dbReference type="Proteomes" id="UP000699462">
    <property type="component" value="Unassembled WGS sequence"/>
</dbReference>
<feature type="region of interest" description="Disordered" evidence="1">
    <location>
        <begin position="137"/>
        <end position="169"/>
    </location>
</feature>
<name>A0A8T0DMR8_9TREM</name>
<dbReference type="OrthoDB" id="6256548at2759"/>
<accession>A0A8T0DMR8</accession>
<organism evidence="2 3">
    <name type="scientific">Paragonimus westermani</name>
    <dbReference type="NCBI Taxonomy" id="34504"/>
    <lineage>
        <taxon>Eukaryota</taxon>
        <taxon>Metazoa</taxon>
        <taxon>Spiralia</taxon>
        <taxon>Lophotrochozoa</taxon>
        <taxon>Platyhelminthes</taxon>
        <taxon>Trematoda</taxon>
        <taxon>Digenea</taxon>
        <taxon>Plagiorchiida</taxon>
        <taxon>Troglotremata</taxon>
        <taxon>Troglotrematidae</taxon>
        <taxon>Paragonimus</taxon>
    </lineage>
</organism>
<reference evidence="2 3" key="1">
    <citation type="submission" date="2019-07" db="EMBL/GenBank/DDBJ databases">
        <title>Annotation for the trematode Paragonimus westermani.</title>
        <authorList>
            <person name="Choi Y.-J."/>
        </authorList>
    </citation>
    <scope>NUCLEOTIDE SEQUENCE [LARGE SCALE GENOMIC DNA]</scope>
    <source>
        <strain evidence="2">180907_Pwestermani</strain>
    </source>
</reference>
<dbReference type="AlphaFoldDB" id="A0A8T0DMR8"/>
<evidence type="ECO:0000313" key="2">
    <source>
        <dbReference type="EMBL" id="KAF8569229.1"/>
    </source>
</evidence>